<dbReference type="Proteomes" id="UP000587270">
    <property type="component" value="Unassembled WGS sequence"/>
</dbReference>
<feature type="domain" description="Type I restriction modification DNA specificity" evidence="4">
    <location>
        <begin position="242"/>
        <end position="381"/>
    </location>
</feature>
<keyword evidence="3" id="KW-0238">DNA-binding</keyword>
<dbReference type="InterPro" id="IPR044946">
    <property type="entry name" value="Restrct_endonuc_typeI_TRD_sf"/>
</dbReference>
<dbReference type="Gene3D" id="1.10.287.1120">
    <property type="entry name" value="Bipartite methylase S protein"/>
    <property type="match status" value="1"/>
</dbReference>
<reference evidence="5 6" key="1">
    <citation type="submission" date="2020-04" db="EMBL/GenBank/DDBJ databases">
        <authorList>
            <person name="Hitch T.C.A."/>
            <person name="Wylensek D."/>
            <person name="Clavel T."/>
        </authorList>
    </citation>
    <scope>NUCLEOTIDE SEQUENCE [LARGE SCALE GENOMIC DNA]</scope>
    <source>
        <strain evidence="5 6">WCA-386-APC-4I</strain>
    </source>
</reference>
<accession>A0AAW9ZN81</accession>
<dbReference type="Pfam" id="PF01420">
    <property type="entry name" value="Methylase_S"/>
    <property type="match status" value="1"/>
</dbReference>
<sequence>MDKKPEKLVPEVRFKGFTDDWEQRKLGEISKRVRNNDGRMNLPLLTISARYGWMTQQSRFSASIAGREKKNYTLLKKHQLSYNHGNSKVANYGTVYELTDYDEALVPKVYHSFSLTSENSSKFIESYFHTKKLDAQLRKFIASTARMDGLLNISFDDFMKVKLFAPERCEQSKISRIINLIEKLITLQQRKLEILIKLKQSFLTKIMANNIDKNPELYFNSASIKWLKQELSNLTIKEFKGNTKLNDTKTGKTEYLDAERLNGNVPLFIDKPINTLKSDILILWDGSKAGSVYYGFEGSLGSTLKAIRLNPKLVNSFFVYQQLKSKQDVIFNKYRTPNIPHVIKNFTKVYPIYFPSMAVQNKIARFLGNLDTLIEIQQKSIKDHKVIKKYLLQKLFI</sequence>
<dbReference type="GO" id="GO:0009307">
    <property type="term" value="P:DNA restriction-modification system"/>
    <property type="evidence" value="ECO:0007669"/>
    <property type="project" value="UniProtKB-KW"/>
</dbReference>
<keyword evidence="5" id="KW-0540">Nuclease</keyword>
<dbReference type="GO" id="GO:0003677">
    <property type="term" value="F:DNA binding"/>
    <property type="evidence" value="ECO:0007669"/>
    <property type="project" value="UniProtKB-KW"/>
</dbReference>
<dbReference type="EMBL" id="JABAFN010000035">
    <property type="protein sequence ID" value="NME22667.1"/>
    <property type="molecule type" value="Genomic_DNA"/>
</dbReference>
<name>A0AAW9ZN81_LIMRT</name>
<keyword evidence="5" id="KW-0378">Hydrolase</keyword>
<comment type="caution">
    <text evidence="5">The sequence shown here is derived from an EMBL/GenBank/DDBJ whole genome shotgun (WGS) entry which is preliminary data.</text>
</comment>
<dbReference type="InterPro" id="IPR052021">
    <property type="entry name" value="Type-I_RS_S_subunit"/>
</dbReference>
<evidence type="ECO:0000256" key="3">
    <source>
        <dbReference type="ARBA" id="ARBA00023125"/>
    </source>
</evidence>
<dbReference type="GO" id="GO:0004519">
    <property type="term" value="F:endonuclease activity"/>
    <property type="evidence" value="ECO:0007669"/>
    <property type="project" value="UniProtKB-KW"/>
</dbReference>
<dbReference type="PANTHER" id="PTHR30408:SF12">
    <property type="entry name" value="TYPE I RESTRICTION ENZYME MJAVIII SPECIFICITY SUBUNIT"/>
    <property type="match status" value="1"/>
</dbReference>
<evidence type="ECO:0000256" key="2">
    <source>
        <dbReference type="ARBA" id="ARBA00022747"/>
    </source>
</evidence>
<evidence type="ECO:0000259" key="4">
    <source>
        <dbReference type="Pfam" id="PF01420"/>
    </source>
</evidence>
<evidence type="ECO:0000313" key="5">
    <source>
        <dbReference type="EMBL" id="NME22667.1"/>
    </source>
</evidence>
<comment type="similarity">
    <text evidence="1">Belongs to the type-I restriction system S methylase family.</text>
</comment>
<protein>
    <submittedName>
        <fullName evidence="5">Restriction endonuclease subunit S</fullName>
    </submittedName>
</protein>
<dbReference type="PANTHER" id="PTHR30408">
    <property type="entry name" value="TYPE-1 RESTRICTION ENZYME ECOKI SPECIFICITY PROTEIN"/>
    <property type="match status" value="1"/>
</dbReference>
<dbReference type="RefSeq" id="WP_086142814.1">
    <property type="nucleotide sequence ID" value="NZ_JABAFN010000035.1"/>
</dbReference>
<evidence type="ECO:0000313" key="6">
    <source>
        <dbReference type="Proteomes" id="UP000587270"/>
    </source>
</evidence>
<dbReference type="SUPFAM" id="SSF116734">
    <property type="entry name" value="DNA methylase specificity domain"/>
    <property type="match status" value="2"/>
</dbReference>
<proteinExistence type="inferred from homology"/>
<organism evidence="5 6">
    <name type="scientific">Limosilactobacillus reuteri</name>
    <name type="common">Lactobacillus reuteri</name>
    <dbReference type="NCBI Taxonomy" id="1598"/>
    <lineage>
        <taxon>Bacteria</taxon>
        <taxon>Bacillati</taxon>
        <taxon>Bacillota</taxon>
        <taxon>Bacilli</taxon>
        <taxon>Lactobacillales</taxon>
        <taxon>Lactobacillaceae</taxon>
        <taxon>Limosilactobacillus</taxon>
    </lineage>
</organism>
<dbReference type="InterPro" id="IPR000055">
    <property type="entry name" value="Restrct_endonuc_typeI_TRD"/>
</dbReference>
<dbReference type="Gene3D" id="3.90.220.20">
    <property type="entry name" value="DNA methylase specificity domains"/>
    <property type="match status" value="2"/>
</dbReference>
<gene>
    <name evidence="5" type="ORF">HF865_08170</name>
</gene>
<dbReference type="AlphaFoldDB" id="A0AAW9ZN81"/>
<keyword evidence="2" id="KW-0680">Restriction system</keyword>
<keyword evidence="5" id="KW-0255">Endonuclease</keyword>
<evidence type="ECO:0000256" key="1">
    <source>
        <dbReference type="ARBA" id="ARBA00010923"/>
    </source>
</evidence>